<dbReference type="RefSeq" id="WP_236889341.1">
    <property type="nucleotide sequence ID" value="NZ_AP024488.1"/>
</dbReference>
<gene>
    <name evidence="3" type="ORF">DSLASN_35600</name>
</gene>
<evidence type="ECO:0008006" key="5">
    <source>
        <dbReference type="Google" id="ProtNLM"/>
    </source>
</evidence>
<dbReference type="SUPFAM" id="SSF56935">
    <property type="entry name" value="Porins"/>
    <property type="match status" value="1"/>
</dbReference>
<dbReference type="InterPro" id="IPR023614">
    <property type="entry name" value="Porin_dom_sf"/>
</dbReference>
<accession>A0ABM7PL67</accession>
<evidence type="ECO:0000256" key="1">
    <source>
        <dbReference type="SAM" id="Coils"/>
    </source>
</evidence>
<feature type="coiled-coil region" evidence="1">
    <location>
        <begin position="27"/>
        <end position="68"/>
    </location>
</feature>
<protein>
    <recommendedName>
        <fullName evidence="5">Porin domain-containing protein</fullName>
    </recommendedName>
</protein>
<keyword evidence="4" id="KW-1185">Reference proteome</keyword>
<feature type="chain" id="PRO_5045037387" description="Porin domain-containing protein" evidence="2">
    <location>
        <begin position="29"/>
        <end position="428"/>
    </location>
</feature>
<feature type="signal peptide" evidence="2">
    <location>
        <begin position="1"/>
        <end position="28"/>
    </location>
</feature>
<keyword evidence="2" id="KW-0732">Signal</keyword>
<dbReference type="EMBL" id="AP024488">
    <property type="protein sequence ID" value="BCS97928.1"/>
    <property type="molecule type" value="Genomic_DNA"/>
</dbReference>
<proteinExistence type="predicted"/>
<evidence type="ECO:0000256" key="2">
    <source>
        <dbReference type="SAM" id="SignalP"/>
    </source>
</evidence>
<evidence type="ECO:0000313" key="3">
    <source>
        <dbReference type="EMBL" id="BCS97928.1"/>
    </source>
</evidence>
<organism evidence="3 4">
    <name type="scientific">Desulfoluna limicola</name>
    <dbReference type="NCBI Taxonomy" id="2810562"/>
    <lineage>
        <taxon>Bacteria</taxon>
        <taxon>Pseudomonadati</taxon>
        <taxon>Thermodesulfobacteriota</taxon>
        <taxon>Desulfobacteria</taxon>
        <taxon>Desulfobacterales</taxon>
        <taxon>Desulfolunaceae</taxon>
        <taxon>Desulfoluna</taxon>
    </lineage>
</organism>
<name>A0ABM7PL67_9BACT</name>
<evidence type="ECO:0000313" key="4">
    <source>
        <dbReference type="Proteomes" id="UP001320148"/>
    </source>
</evidence>
<dbReference type="Gene3D" id="2.40.160.10">
    <property type="entry name" value="Porin"/>
    <property type="match status" value="1"/>
</dbReference>
<reference evidence="3 4" key="1">
    <citation type="submission" date="2021-02" db="EMBL/GenBank/DDBJ databases">
        <title>Complete genome of Desulfoluna sp. strain ASN36.</title>
        <authorList>
            <person name="Takahashi A."/>
            <person name="Kojima H."/>
            <person name="Fukui M."/>
        </authorList>
    </citation>
    <scope>NUCLEOTIDE SEQUENCE [LARGE SCALE GENOMIC DNA]</scope>
    <source>
        <strain evidence="3 4">ASN36</strain>
    </source>
</reference>
<keyword evidence="1" id="KW-0175">Coiled coil</keyword>
<sequence length="428" mass="45906">MKSRSQKYIYGLMIGMLALCVTSGPAFADQEQDINEMKEITRQQQEQIDAQAKALEEMKSRLEMMSMEKKEGAGGMMGGPFVLKGNKKSSVTLYGHINRALLAADDGEDSDVYQVDNTASQSRFGIKGTIHASKDVTFGTLLEAGLNVNPSDAVSQDSPRDNGDSTFTRRHVDLYAKHNSCGTLSMGHGSTASDDTTNIDLSGSSLAGDSSVSDFAGGLQFVDKSTKSLSGISIGDVFNSMDGLGRDVRVRYDTPAFAGAMASGSWVADGGGDVALRYDGKLSDIKVVGAVAYAKPRGASTTVDNQYDGSVAMLLDSGVNMAVAGGMQEYKQNGSDDGSFYYIKLGYRDDIFLSGETRFAIDFGQYDDNLTVSGGVAHQYGKGDVIGAQVVHELENLGTELYAGYRYYSLESDYEDIHALMTGLRVKF</sequence>
<dbReference type="Proteomes" id="UP001320148">
    <property type="component" value="Chromosome"/>
</dbReference>